<dbReference type="Gene3D" id="3.40.50.300">
    <property type="entry name" value="P-loop containing nucleotide triphosphate hydrolases"/>
    <property type="match status" value="1"/>
</dbReference>
<dbReference type="InParanoid" id="S7W7H8"/>
<comment type="similarity">
    <text evidence="1 5">Belongs to the GPN-loop GTPase family.</text>
</comment>
<sequence length="289" mass="33687">MLFGEIVVGPPGVGKSTYIAYKVKLLEKRKIFTINLDPGNTGEFDYDIKKYCHGTTTNEENKNDKSKKFYSSTPNKAIKKLLSELSTSKEIFDDNENYFLIDIPGQLESVISYPYIEEFITYLKKQNIHLVVISLIDSSIFCNTHNLITSLLFQSILMINLDAPFIIVISKCDNIKNYNINLDITKEKIKHSTYTLNRMAENEYITFDDNKLLTYLNNLKYTTDNKFLLTALEYIENEALVGIELLDYENKDTVMYLQCLIDKIHGDDFYLKDLEEVPDKEKIYEYYFK</sequence>
<dbReference type="PANTHER" id="PTHR21231">
    <property type="entry name" value="XPA-BINDING PROTEIN 1-RELATED"/>
    <property type="match status" value="1"/>
</dbReference>
<dbReference type="SUPFAM" id="SSF52540">
    <property type="entry name" value="P-loop containing nucleoside triphosphate hydrolases"/>
    <property type="match status" value="1"/>
</dbReference>
<dbReference type="InterPro" id="IPR004130">
    <property type="entry name" value="Gpn"/>
</dbReference>
<protein>
    <recommendedName>
        <fullName evidence="5">GPN-loop GTPase 2</fullName>
    </recommendedName>
</protein>
<evidence type="ECO:0000256" key="3">
    <source>
        <dbReference type="ARBA" id="ARBA00022801"/>
    </source>
</evidence>
<accession>S7W7H8</accession>
<dbReference type="InterPro" id="IPR027417">
    <property type="entry name" value="P-loop_NTPase"/>
</dbReference>
<comment type="caution">
    <text evidence="6">The sequence shown here is derived from an EMBL/GenBank/DDBJ whole genome shotgun (WGS) entry which is preliminary data.</text>
</comment>
<dbReference type="VEuPathDB" id="MicrosporidiaDB:SLOPH_222"/>
<dbReference type="PANTHER" id="PTHR21231:SF3">
    <property type="entry name" value="GPN-LOOP GTPASE 2"/>
    <property type="match status" value="1"/>
</dbReference>
<evidence type="ECO:0000256" key="4">
    <source>
        <dbReference type="ARBA" id="ARBA00023134"/>
    </source>
</evidence>
<dbReference type="HOGENOM" id="CLU_037460_0_2_1"/>
<evidence type="ECO:0000313" key="7">
    <source>
        <dbReference type="Proteomes" id="UP000014978"/>
    </source>
</evidence>
<dbReference type="AlphaFoldDB" id="S7W7H8"/>
<evidence type="ECO:0000256" key="5">
    <source>
        <dbReference type="RuleBase" id="RU365059"/>
    </source>
</evidence>
<dbReference type="FunCoup" id="S7W7H8">
    <property type="interactions" value="328"/>
</dbReference>
<dbReference type="OMA" id="HHIAANC"/>
<keyword evidence="7" id="KW-1185">Reference proteome</keyword>
<dbReference type="GO" id="GO:0005525">
    <property type="term" value="F:GTP binding"/>
    <property type="evidence" value="ECO:0007669"/>
    <property type="project" value="UniProtKB-KW"/>
</dbReference>
<dbReference type="Pfam" id="PF03029">
    <property type="entry name" value="ATP_bind_1"/>
    <property type="match status" value="1"/>
</dbReference>
<proteinExistence type="inferred from homology"/>
<dbReference type="GO" id="GO:0005737">
    <property type="term" value="C:cytoplasm"/>
    <property type="evidence" value="ECO:0007669"/>
    <property type="project" value="TreeGrafter"/>
</dbReference>
<evidence type="ECO:0000256" key="2">
    <source>
        <dbReference type="ARBA" id="ARBA00022741"/>
    </source>
</evidence>
<dbReference type="OrthoDB" id="5839at2759"/>
<reference evidence="7" key="1">
    <citation type="journal article" date="2013" name="PLoS Genet.">
        <title>The genome of Spraguea lophii and the basis of host-microsporidian interactions.</title>
        <authorList>
            <person name="Campbell S.E."/>
            <person name="Williams T.A."/>
            <person name="Yousuf A."/>
            <person name="Soanes D.M."/>
            <person name="Paszkiewicz K.H."/>
            <person name="Williams B.A.P."/>
        </authorList>
    </citation>
    <scope>NUCLEOTIDE SEQUENCE [LARGE SCALE GENOMIC DNA]</scope>
    <source>
        <strain evidence="7">42_110</strain>
    </source>
</reference>
<dbReference type="EMBL" id="ATCN01000573">
    <property type="protein sequence ID" value="EPR78756.1"/>
    <property type="molecule type" value="Genomic_DNA"/>
</dbReference>
<evidence type="ECO:0000313" key="6">
    <source>
        <dbReference type="EMBL" id="EPR78756.1"/>
    </source>
</evidence>
<gene>
    <name evidence="6" type="ORF">SLOPH_222</name>
</gene>
<evidence type="ECO:0000256" key="1">
    <source>
        <dbReference type="ARBA" id="ARBA00005290"/>
    </source>
</evidence>
<keyword evidence="3 5" id="KW-0378">Hydrolase</keyword>
<dbReference type="STRING" id="1358809.S7W7H8"/>
<dbReference type="Proteomes" id="UP000014978">
    <property type="component" value="Unassembled WGS sequence"/>
</dbReference>
<dbReference type="GO" id="GO:0003924">
    <property type="term" value="F:GTPase activity"/>
    <property type="evidence" value="ECO:0007669"/>
    <property type="project" value="TreeGrafter"/>
</dbReference>
<comment type="function">
    <text evidence="5">Small GTPase required for proper localization of RNA polymerase II and III (RNAPII and RNAPIII). May act at an RNAP assembly step prior to nuclear import.</text>
</comment>
<organism evidence="6 7">
    <name type="scientific">Spraguea lophii (strain 42_110)</name>
    <name type="common">Microsporidian parasite</name>
    <dbReference type="NCBI Taxonomy" id="1358809"/>
    <lineage>
        <taxon>Eukaryota</taxon>
        <taxon>Fungi</taxon>
        <taxon>Fungi incertae sedis</taxon>
        <taxon>Microsporidia</taxon>
        <taxon>Spragueidae</taxon>
        <taxon>Spraguea</taxon>
    </lineage>
</organism>
<keyword evidence="2 5" id="KW-0547">Nucleotide-binding</keyword>
<comment type="subunit">
    <text evidence="5">Binds to RNA polymerase II (RNAPII).</text>
</comment>
<keyword evidence="4 5" id="KW-0342">GTP-binding</keyword>
<name>S7W7H8_SPRLO</name>